<reference evidence="2 3" key="1">
    <citation type="submission" date="2018-06" db="EMBL/GenBank/DDBJ databases">
        <title>Genomic Encyclopedia of Type Strains, Phase III (KMG-III): the genomes of soil and plant-associated and newly described type strains.</title>
        <authorList>
            <person name="Whitman W."/>
        </authorList>
    </citation>
    <scope>NUCLEOTIDE SEQUENCE [LARGE SCALE GENOMIC DNA]</scope>
    <source>
        <strain evidence="2 3">CECT 5889</strain>
    </source>
</reference>
<organism evidence="2 3">
    <name type="scientific">Psychrobacter fozii</name>
    <dbReference type="NCBI Taxonomy" id="198480"/>
    <lineage>
        <taxon>Bacteria</taxon>
        <taxon>Pseudomonadati</taxon>
        <taxon>Pseudomonadota</taxon>
        <taxon>Gammaproteobacteria</taxon>
        <taxon>Moraxellales</taxon>
        <taxon>Moraxellaceae</taxon>
        <taxon>Psychrobacter</taxon>
    </lineage>
</organism>
<comment type="caution">
    <text evidence="2">The sequence shown here is derived from an EMBL/GenBank/DDBJ whole genome shotgun (WGS) entry which is preliminary data.</text>
</comment>
<feature type="transmembrane region" description="Helical" evidence="1">
    <location>
        <begin position="160"/>
        <end position="185"/>
    </location>
</feature>
<keyword evidence="1" id="KW-0472">Membrane</keyword>
<keyword evidence="1" id="KW-0812">Transmembrane</keyword>
<sequence>MSILSIKILLFLIVPVGIFTVFKAIKLLRNAFNGDVLLSLPYHDNVGSFTIPKSGVYAIWHKGPVFKKTPLAQFRPHISSTSTGKEIKLNPSILSPRSNNFATGKMELFTFRAEAGHYELKLVPGSSTSRLQAISGNAIPLADIDLNRYSIEVKKSQSQVLTILAIPLLLLSILGVVGGLIIGLLDEKFFV</sequence>
<dbReference type="AlphaFoldDB" id="A0A2V4VBW6"/>
<dbReference type="RefSeq" id="WP_110922743.1">
    <property type="nucleotide sequence ID" value="NZ_QJSU01000003.1"/>
</dbReference>
<accession>A0A2V4VBW6</accession>
<protein>
    <submittedName>
        <fullName evidence="2">Uncharacterized protein</fullName>
    </submittedName>
</protein>
<dbReference type="Proteomes" id="UP000247746">
    <property type="component" value="Unassembled WGS sequence"/>
</dbReference>
<gene>
    <name evidence="2" type="ORF">DFP82_103206</name>
</gene>
<keyword evidence="1" id="KW-1133">Transmembrane helix</keyword>
<name>A0A2V4VBW6_9GAMM</name>
<feature type="transmembrane region" description="Helical" evidence="1">
    <location>
        <begin position="6"/>
        <end position="25"/>
    </location>
</feature>
<dbReference type="EMBL" id="QJSU01000003">
    <property type="protein sequence ID" value="PYE39758.1"/>
    <property type="molecule type" value="Genomic_DNA"/>
</dbReference>
<proteinExistence type="predicted"/>
<evidence type="ECO:0000313" key="2">
    <source>
        <dbReference type="EMBL" id="PYE39758.1"/>
    </source>
</evidence>
<evidence type="ECO:0000313" key="3">
    <source>
        <dbReference type="Proteomes" id="UP000247746"/>
    </source>
</evidence>
<keyword evidence="3" id="KW-1185">Reference proteome</keyword>
<evidence type="ECO:0000256" key="1">
    <source>
        <dbReference type="SAM" id="Phobius"/>
    </source>
</evidence>
<dbReference type="OrthoDB" id="6712182at2"/>